<organism evidence="2 3">
    <name type="scientific">Priapulus caudatus</name>
    <name type="common">Priapulid worm</name>
    <dbReference type="NCBI Taxonomy" id="37621"/>
    <lineage>
        <taxon>Eukaryota</taxon>
        <taxon>Metazoa</taxon>
        <taxon>Ecdysozoa</taxon>
        <taxon>Scalidophora</taxon>
        <taxon>Priapulida</taxon>
        <taxon>Priapulimorpha</taxon>
        <taxon>Priapulimorphida</taxon>
        <taxon>Priapulidae</taxon>
        <taxon>Priapulus</taxon>
    </lineage>
</organism>
<reference evidence="3" key="1">
    <citation type="submission" date="2025-08" db="UniProtKB">
        <authorList>
            <consortium name="RefSeq"/>
        </authorList>
    </citation>
    <scope>IDENTIFICATION</scope>
</reference>
<dbReference type="RefSeq" id="XP_014679150.1">
    <property type="nucleotide sequence ID" value="XM_014823664.1"/>
</dbReference>
<keyword evidence="2" id="KW-1185">Reference proteome</keyword>
<feature type="compositionally biased region" description="Polar residues" evidence="1">
    <location>
        <begin position="529"/>
        <end position="543"/>
    </location>
</feature>
<name>A0ABM1F3X9_PRICU</name>
<dbReference type="Pfam" id="PF15802">
    <property type="entry name" value="DCAF17"/>
    <property type="match status" value="1"/>
</dbReference>
<gene>
    <name evidence="3" type="primary">LOC106819003</name>
</gene>
<sequence>MSSNIVLSLRSREISFGASYRRNLAIIRELVTDKRIPFKKLWEKSSKHPICYDGNNIYFDNYRSCYIACGALGLPTKLYSLPPCKNNEKIVDALLCQCSLEHLPVQNREYRGSFMALTADNWLVRYDIDTAEVLQKVYLPPTYRFKHVSNNTALETIVVKSIQRRSASFLMQRDDTEPQSKLMALGVFTVFPLEFVCFLEIDKAIFGNDTCDANIMQEILITMHHSSVVRLYSFERVLAQHKVFEAKLGQPCVQWEGIPGSQPNGLPFNVVLDQMPPVLFEVRCADHNLQLGGFPWHYIVCPHGNQSVFQVRSLQDSEVANSGVLAYVDSSGIDPDQARFHPDESGRILHSNGRKVRVLSLCSKSLPPAVQECYTIDFMHSENTRQEIITTSSGRRVQKTLRYSGASDCHYQCVQGIDYENETDMLYVTVAQRSRVHSHSCGHVLFYCNKTGRLERSVPLEGVWDEDSDHLVEVNIDTIMHITRSPLRRFVCSLYRLDHSAAMKDEVPVARKASTRVSSGDRQPKRASNRTQLLINRHASANASDEAAT</sequence>
<evidence type="ECO:0000313" key="2">
    <source>
        <dbReference type="Proteomes" id="UP000695022"/>
    </source>
</evidence>
<protein>
    <submittedName>
        <fullName evidence="3">DDB1- and CUL4-associated factor 17-like isoform X1</fullName>
    </submittedName>
</protein>
<dbReference type="GeneID" id="106819003"/>
<accession>A0ABM1F3X9</accession>
<dbReference type="Proteomes" id="UP000695022">
    <property type="component" value="Unplaced"/>
</dbReference>
<dbReference type="PANTHER" id="PTHR14815">
    <property type="entry name" value="DDB1- AND CUL4-ASSOCIATED FACTOR 17"/>
    <property type="match status" value="1"/>
</dbReference>
<evidence type="ECO:0000256" key="1">
    <source>
        <dbReference type="SAM" id="MobiDB-lite"/>
    </source>
</evidence>
<evidence type="ECO:0000313" key="3">
    <source>
        <dbReference type="RefSeq" id="XP_014679150.1"/>
    </source>
</evidence>
<dbReference type="InterPro" id="IPR031620">
    <property type="entry name" value="DCAF17"/>
</dbReference>
<feature type="region of interest" description="Disordered" evidence="1">
    <location>
        <begin position="512"/>
        <end position="549"/>
    </location>
</feature>
<proteinExistence type="predicted"/>
<dbReference type="PANTHER" id="PTHR14815:SF2">
    <property type="entry name" value="DDB1- AND CUL4-ASSOCIATED FACTOR 17"/>
    <property type="match status" value="1"/>
</dbReference>